<evidence type="ECO:0000256" key="4">
    <source>
        <dbReference type="ARBA" id="ARBA00023049"/>
    </source>
</evidence>
<sequence length="979" mass="115308">IIMRFSQINLLILIYSVKICFFLENEKFNYNNFQNLKNSKKFKRNVEILNNQENLYNKNVLSSRQTKKSLTYYENYRKKRMVSSDPKAKWNFPIPYYVNYRVNHTLVDSALSMISKETCIRFRKYKIMKYGIAGINYFYGDDCSSPVGQQGKRIWQSISIGKGCDSIGKIQHETLHALGFYHEHSRYDRNRYIYFLKQNIDEKYYRNFDKVLFENSNTFDIPFDFGSVMMYGMDMLSKNGKDTMISYDFRYRHTYGIADQVSFGDVKMLNYYYCSKKCPKKLKCMNGGYQDPNNCKKCKCVRGFIGPFCNMYSLPTKECGPSRLYATSKLKEFGTIGKKNCIYHILCEKDKKIALKIINSHFFPNELRICHVRNSLEVKYWSNKISTGARFCLHKSNIMIFSYNNHVLIYFKSNDIRNYFHIAFKSLPKSYEYIKVEREFSIYNNLADFIDWIIMKYLQIYLFLLIYIVNVSCLFKNKKSCSSNLYVLEASKKLKKNIRLSFSQKKLYQVNIPLKRQNKKSSIYYKNNRKKRMISSDPKAKWTFPIPYFIDSGVSHLLVDSALRMISRETCIRFKKYRKMISGMTGIRYYYGIGCNSAVGKQYEGVWQDISIGEGCNNTGRIQHETMHALGFYHTHSRYDRDNYIYFQLENAVEDKLQNFEKVLFEDSYTFGIPLDFGSVMMYGATEFSKNDQATILSYDCLYWNTYGLVDKISFGDAKMLNYLYCSKKCPKKLECMNGGYQDPNNCKKCKCVRGFIGPLCNMYSLPTRECGPSRLYATNTIKKHMISGPKNCIIHILTKNTHRVVIRILISFFFPNTQFICFTQNSVEIKYWNNKIPTGARFCLYQHNIMIYAYSSHSVPKKFSPRYVESEFIEFQNLLPLINIISDKKNIYIFIKYEIKLIFIKAFCVNVIKIIAGMDGLYCYYGNDCSSSIRKLDKKAWHVISIESRCGEKERIQHETTHLLGFYPIHSKIIHPRL</sequence>
<dbReference type="PROSITE" id="PS01186">
    <property type="entry name" value="EGF_2"/>
    <property type="match status" value="2"/>
</dbReference>
<keyword evidence="9" id="KW-1185">Reference proteome</keyword>
<dbReference type="InterPro" id="IPR024079">
    <property type="entry name" value="MetalloPept_cat_dom_sf"/>
</dbReference>
<protein>
    <recommendedName>
        <fullName evidence="7">Metalloendopeptidase</fullName>
        <ecNumber evidence="7">3.4.24.-</ecNumber>
    </recommendedName>
</protein>
<dbReference type="PANTHER" id="PTHR10127">
    <property type="entry name" value="DISCOIDIN, CUB, EGF, LAMININ , AND ZINC METALLOPROTEASE DOMAIN CONTAINING"/>
    <property type="match status" value="1"/>
</dbReference>
<dbReference type="Pfam" id="PF01400">
    <property type="entry name" value="Astacin"/>
    <property type="match status" value="2"/>
</dbReference>
<evidence type="ECO:0000256" key="1">
    <source>
        <dbReference type="ARBA" id="ARBA00022536"/>
    </source>
</evidence>
<accession>A0AAF5DF29</accession>
<dbReference type="PROSITE" id="PS00022">
    <property type="entry name" value="EGF_1"/>
    <property type="match status" value="1"/>
</dbReference>
<evidence type="ECO:0000256" key="7">
    <source>
        <dbReference type="RuleBase" id="RU361183"/>
    </source>
</evidence>
<feature type="binding site" evidence="6">
    <location>
        <position position="628"/>
    </location>
    <ligand>
        <name>Zn(2+)</name>
        <dbReference type="ChEBI" id="CHEBI:29105"/>
        <note>catalytic</note>
    </ligand>
</feature>
<dbReference type="Proteomes" id="UP000035681">
    <property type="component" value="Unplaced"/>
</dbReference>
<dbReference type="PANTHER" id="PTHR10127:SF831">
    <property type="entry name" value="ZINC METALLOPROTEINASE NAS-37"/>
    <property type="match status" value="1"/>
</dbReference>
<evidence type="ECO:0000256" key="6">
    <source>
        <dbReference type="PROSITE-ProRule" id="PRU01211"/>
    </source>
</evidence>
<keyword evidence="6 7" id="KW-0378">Hydrolase</keyword>
<feature type="binding site" evidence="6">
    <location>
        <position position="634"/>
    </location>
    <ligand>
        <name>Zn(2+)</name>
        <dbReference type="ChEBI" id="CHEBI:29105"/>
        <note>catalytic</note>
    </ligand>
</feature>
<evidence type="ECO:0000256" key="5">
    <source>
        <dbReference type="ARBA" id="ARBA00023157"/>
    </source>
</evidence>
<feature type="chain" id="PRO_5041779506" description="Metalloendopeptidase" evidence="7">
    <location>
        <begin position="23"/>
        <end position="979"/>
    </location>
</feature>
<keyword evidence="5 6" id="KW-1015">Disulfide bond</keyword>
<dbReference type="SUPFAM" id="SSF55486">
    <property type="entry name" value="Metalloproteases ('zincins'), catalytic domain"/>
    <property type="match status" value="2"/>
</dbReference>
<keyword evidence="2 6" id="KW-0479">Metal-binding</keyword>
<comment type="caution">
    <text evidence="6">Lacks conserved residue(s) required for the propagation of feature annotation.</text>
</comment>
<evidence type="ECO:0000313" key="10">
    <source>
        <dbReference type="WBParaSite" id="TCONS_00011427.p1"/>
    </source>
</evidence>
<name>A0AAF5DF29_STRER</name>
<dbReference type="EC" id="3.4.24.-" evidence="7"/>
<dbReference type="GO" id="GO:0004222">
    <property type="term" value="F:metalloendopeptidase activity"/>
    <property type="evidence" value="ECO:0007669"/>
    <property type="project" value="UniProtKB-UniRule"/>
</dbReference>
<feature type="binding site" evidence="6">
    <location>
        <position position="182"/>
    </location>
    <ligand>
        <name>Zn(2+)</name>
        <dbReference type="ChEBI" id="CHEBI:29105"/>
        <note>catalytic</note>
    </ligand>
</feature>
<feature type="active site" evidence="6">
    <location>
        <position position="173"/>
    </location>
</feature>
<dbReference type="InterPro" id="IPR034035">
    <property type="entry name" value="Astacin-like_dom"/>
</dbReference>
<dbReference type="GO" id="GO:0008270">
    <property type="term" value="F:zinc ion binding"/>
    <property type="evidence" value="ECO:0007669"/>
    <property type="project" value="UniProtKB-UniRule"/>
</dbReference>
<feature type="domain" description="Peptidase M12A" evidence="8">
    <location>
        <begin position="532"/>
        <end position="727"/>
    </location>
</feature>
<dbReference type="PROSITE" id="PS51864">
    <property type="entry name" value="ASTACIN"/>
    <property type="match status" value="2"/>
</dbReference>
<feature type="active site" evidence="6">
    <location>
        <position position="625"/>
    </location>
</feature>
<comment type="cofactor">
    <cofactor evidence="6 7">
        <name>Zn(2+)</name>
        <dbReference type="ChEBI" id="CHEBI:29105"/>
    </cofactor>
    <text evidence="6 7">Binds 1 zinc ion per subunit.</text>
</comment>
<dbReference type="WBParaSite" id="TCONS_00011427.p1">
    <property type="protein sequence ID" value="TCONS_00011427.p1"/>
    <property type="gene ID" value="XLOC_005823"/>
</dbReference>
<keyword evidence="6 7" id="KW-0645">Protease</keyword>
<keyword evidence="7" id="KW-0732">Signal</keyword>
<feature type="binding site" evidence="6">
    <location>
        <position position="624"/>
    </location>
    <ligand>
        <name>Zn(2+)</name>
        <dbReference type="ChEBI" id="CHEBI:29105"/>
        <note>catalytic</note>
    </ligand>
</feature>
<feature type="disulfide bond" evidence="6">
    <location>
        <begin position="571"/>
        <end position="726"/>
    </location>
</feature>
<evidence type="ECO:0000313" key="9">
    <source>
        <dbReference type="Proteomes" id="UP000035681"/>
    </source>
</evidence>
<dbReference type="CDD" id="cd04280">
    <property type="entry name" value="ZnMc_astacin_like"/>
    <property type="match status" value="2"/>
</dbReference>
<evidence type="ECO:0000256" key="3">
    <source>
        <dbReference type="ARBA" id="ARBA00022833"/>
    </source>
</evidence>
<organism evidence="9 10">
    <name type="scientific">Strongyloides stercoralis</name>
    <name type="common">Threadworm</name>
    <dbReference type="NCBI Taxonomy" id="6248"/>
    <lineage>
        <taxon>Eukaryota</taxon>
        <taxon>Metazoa</taxon>
        <taxon>Ecdysozoa</taxon>
        <taxon>Nematoda</taxon>
        <taxon>Chromadorea</taxon>
        <taxon>Rhabditida</taxon>
        <taxon>Tylenchina</taxon>
        <taxon>Panagrolaimomorpha</taxon>
        <taxon>Strongyloidoidea</taxon>
        <taxon>Strongyloididae</taxon>
        <taxon>Strongyloides</taxon>
    </lineage>
</organism>
<dbReference type="InterPro" id="IPR035914">
    <property type="entry name" value="Sperma_CUB_dom_sf"/>
</dbReference>
<feature type="binding site" evidence="6">
    <location>
        <position position="172"/>
    </location>
    <ligand>
        <name>Zn(2+)</name>
        <dbReference type="ChEBI" id="CHEBI:29105"/>
        <note>catalytic</note>
    </ligand>
</feature>
<dbReference type="PRINTS" id="PR00480">
    <property type="entry name" value="ASTACIN"/>
</dbReference>
<keyword evidence="4 6" id="KW-0482">Metalloprotease</keyword>
<keyword evidence="1" id="KW-0245">EGF-like domain</keyword>
<dbReference type="AlphaFoldDB" id="A0AAF5DF29"/>
<feature type="signal peptide" evidence="7">
    <location>
        <begin position="1"/>
        <end position="22"/>
    </location>
</feature>
<feature type="disulfide bond" evidence="6">
    <location>
        <begin position="119"/>
        <end position="274"/>
    </location>
</feature>
<evidence type="ECO:0000256" key="2">
    <source>
        <dbReference type="ARBA" id="ARBA00022723"/>
    </source>
</evidence>
<feature type="binding site" evidence="6">
    <location>
        <position position="176"/>
    </location>
    <ligand>
        <name>Zn(2+)</name>
        <dbReference type="ChEBI" id="CHEBI:29105"/>
        <note>catalytic</note>
    </ligand>
</feature>
<dbReference type="GO" id="GO:0006508">
    <property type="term" value="P:proteolysis"/>
    <property type="evidence" value="ECO:0007669"/>
    <property type="project" value="UniProtKB-KW"/>
</dbReference>
<keyword evidence="3 6" id="KW-0862">Zinc</keyword>
<dbReference type="SUPFAM" id="SSF49854">
    <property type="entry name" value="Spermadhesin, CUB domain"/>
    <property type="match status" value="1"/>
</dbReference>
<evidence type="ECO:0000259" key="8">
    <source>
        <dbReference type="PROSITE" id="PS51864"/>
    </source>
</evidence>
<dbReference type="InterPro" id="IPR001506">
    <property type="entry name" value="Peptidase_M12A"/>
</dbReference>
<dbReference type="InterPro" id="IPR000742">
    <property type="entry name" value="EGF"/>
</dbReference>
<reference evidence="10" key="1">
    <citation type="submission" date="2024-02" db="UniProtKB">
        <authorList>
            <consortium name="WormBaseParasite"/>
        </authorList>
    </citation>
    <scope>IDENTIFICATION</scope>
</reference>
<feature type="domain" description="Peptidase M12A" evidence="8">
    <location>
        <begin position="79"/>
        <end position="275"/>
    </location>
</feature>
<dbReference type="InterPro" id="IPR006026">
    <property type="entry name" value="Peptidase_Metallo"/>
</dbReference>
<proteinExistence type="predicted"/>
<dbReference type="SMART" id="SM00235">
    <property type="entry name" value="ZnMc"/>
    <property type="match status" value="2"/>
</dbReference>
<dbReference type="Gene3D" id="3.40.390.10">
    <property type="entry name" value="Collagenase (Catalytic Domain)"/>
    <property type="match status" value="2"/>
</dbReference>